<accession>A0A183NPP4</accession>
<dbReference type="AlphaFoldDB" id="A0A183NPP4"/>
<keyword evidence="2" id="KW-1185">Reference proteome</keyword>
<dbReference type="Proteomes" id="UP000269396">
    <property type="component" value="Unassembled WGS sequence"/>
</dbReference>
<organism evidence="1 2">
    <name type="scientific">Schistosoma mattheei</name>
    <dbReference type="NCBI Taxonomy" id="31246"/>
    <lineage>
        <taxon>Eukaryota</taxon>
        <taxon>Metazoa</taxon>
        <taxon>Spiralia</taxon>
        <taxon>Lophotrochozoa</taxon>
        <taxon>Platyhelminthes</taxon>
        <taxon>Trematoda</taxon>
        <taxon>Digenea</taxon>
        <taxon>Strigeidida</taxon>
        <taxon>Schistosomatoidea</taxon>
        <taxon>Schistosomatidae</taxon>
        <taxon>Schistosoma</taxon>
    </lineage>
</organism>
<protein>
    <submittedName>
        <fullName evidence="1">Uncharacterized protein</fullName>
    </submittedName>
</protein>
<evidence type="ECO:0000313" key="2">
    <source>
        <dbReference type="Proteomes" id="UP000269396"/>
    </source>
</evidence>
<sequence>MFLLHIITSFVTFITDVYFWGHLLQLFHFPCPSTSLFPGSDRTTRSLSNEPAIKLHGNLYLPHIDVDNPSRTTSGSQIHQDFVNEIHIDFTHFCVDLDISIMDRIHRITDAWAAASEAVSRLSPLRQSDFNHHAEWCDTDINNDIPVTMKSGHHHHVELVSYNFSLLYVDF</sequence>
<gene>
    <name evidence="1" type="ORF">SMTD_LOCUS4079</name>
</gene>
<evidence type="ECO:0000313" key="1">
    <source>
        <dbReference type="EMBL" id="VDP02467.1"/>
    </source>
</evidence>
<reference evidence="1 2" key="1">
    <citation type="submission" date="2018-11" db="EMBL/GenBank/DDBJ databases">
        <authorList>
            <consortium name="Pathogen Informatics"/>
        </authorList>
    </citation>
    <scope>NUCLEOTIDE SEQUENCE [LARGE SCALE GENOMIC DNA]</scope>
    <source>
        <strain>Denwood</strain>
        <strain evidence="2">Zambia</strain>
    </source>
</reference>
<dbReference type="EMBL" id="UZAL01009707">
    <property type="protein sequence ID" value="VDP02467.1"/>
    <property type="molecule type" value="Genomic_DNA"/>
</dbReference>
<proteinExistence type="predicted"/>
<name>A0A183NPP4_9TREM</name>